<sequence length="212" mass="25036">MSNKKQRQFSKRLFNSKVMDFLEAAAVVEEREKNEAVHKVQQEPTVEEPRLKGLRRWLLKKGRKKLLKLVETVSESDVSKENKEKSEDNIVVAVVSEEKEGISSAQVIKQDYAEEIPLFVGSLDIMMHFIAQAFSSFQKNMMKEMREEMQKNIKEMKEEMQELKKDMKKEIKDVKKDINDLKKEVKDVKKDVSEIKRDVRTVRKILMNYRKI</sequence>
<protein>
    <submittedName>
        <fullName evidence="2">Predicted protein</fullName>
    </submittedName>
</protein>
<proteinExistence type="predicted"/>
<name>D2W6Q4_NAEGR</name>
<dbReference type="Gene3D" id="1.20.5.1700">
    <property type="match status" value="1"/>
</dbReference>
<dbReference type="KEGG" id="ngr:NAEGRDRAFT_55017"/>
<dbReference type="SUPFAM" id="SSF58100">
    <property type="entry name" value="Bacterial hemolysins"/>
    <property type="match status" value="1"/>
</dbReference>
<keyword evidence="1" id="KW-0175">Coiled coil</keyword>
<dbReference type="GeneID" id="8847830"/>
<reference evidence="2 3" key="1">
    <citation type="journal article" date="2010" name="Cell">
        <title>The genome of Naegleria gruberi illuminates early eukaryotic versatility.</title>
        <authorList>
            <person name="Fritz-Laylin L.K."/>
            <person name="Prochnik S.E."/>
            <person name="Ginger M.L."/>
            <person name="Dacks J.B."/>
            <person name="Carpenter M.L."/>
            <person name="Field M.C."/>
            <person name="Kuo A."/>
            <person name="Paredez A."/>
            <person name="Chapman J."/>
            <person name="Pham J."/>
            <person name="Shu S."/>
            <person name="Neupane R."/>
            <person name="Cipriano M."/>
            <person name="Mancuso J."/>
            <person name="Tu H."/>
            <person name="Salamov A."/>
            <person name="Lindquist E."/>
            <person name="Shapiro H."/>
            <person name="Lucas S."/>
            <person name="Grigoriev I.V."/>
            <person name="Cande W.Z."/>
            <person name="Fulton C."/>
            <person name="Rokhsar D.S."/>
            <person name="Dawson S.C."/>
        </authorList>
    </citation>
    <scope>NUCLEOTIDE SEQUENCE [LARGE SCALE GENOMIC DNA]</scope>
    <source>
        <strain evidence="2 3">NEG-M</strain>
    </source>
</reference>
<accession>D2W6Q4</accession>
<dbReference type="EMBL" id="GG739501">
    <property type="protein sequence ID" value="EFC35248.1"/>
    <property type="molecule type" value="Genomic_DNA"/>
</dbReference>
<gene>
    <name evidence="2" type="ORF">NAEGRDRAFT_55017</name>
</gene>
<dbReference type="RefSeq" id="XP_002667992.1">
    <property type="nucleotide sequence ID" value="XM_002667946.1"/>
</dbReference>
<keyword evidence="3" id="KW-1185">Reference proteome</keyword>
<feature type="coiled-coil region" evidence="1">
    <location>
        <begin position="139"/>
        <end position="198"/>
    </location>
</feature>
<evidence type="ECO:0000256" key="1">
    <source>
        <dbReference type="SAM" id="Coils"/>
    </source>
</evidence>
<evidence type="ECO:0000313" key="3">
    <source>
        <dbReference type="Proteomes" id="UP000006671"/>
    </source>
</evidence>
<dbReference type="InParanoid" id="D2W6Q4"/>
<dbReference type="VEuPathDB" id="AmoebaDB:NAEGRDRAFT_55017"/>
<dbReference type="Proteomes" id="UP000006671">
    <property type="component" value="Unassembled WGS sequence"/>
</dbReference>
<organism evidence="3">
    <name type="scientific">Naegleria gruberi</name>
    <name type="common">Amoeba</name>
    <dbReference type="NCBI Taxonomy" id="5762"/>
    <lineage>
        <taxon>Eukaryota</taxon>
        <taxon>Discoba</taxon>
        <taxon>Heterolobosea</taxon>
        <taxon>Tetramitia</taxon>
        <taxon>Eutetramitia</taxon>
        <taxon>Vahlkampfiidae</taxon>
        <taxon>Naegleria</taxon>
    </lineage>
</organism>
<evidence type="ECO:0000313" key="2">
    <source>
        <dbReference type="EMBL" id="EFC35248.1"/>
    </source>
</evidence>
<dbReference type="AlphaFoldDB" id="D2W6Q4"/>